<dbReference type="Gene3D" id="3.30.1660.10">
    <property type="entry name" value="Flavin-binding protein dodecin"/>
    <property type="match status" value="1"/>
</dbReference>
<dbReference type="Pfam" id="PF07311">
    <property type="entry name" value="Dodecin"/>
    <property type="match status" value="1"/>
</dbReference>
<dbReference type="PANTHER" id="PTHR39324">
    <property type="entry name" value="CALCIUM DODECIN"/>
    <property type="match status" value="1"/>
</dbReference>
<dbReference type="InterPro" id="IPR036694">
    <property type="entry name" value="Dodecin-like_sf"/>
</dbReference>
<reference evidence="2" key="1">
    <citation type="submission" date="2016-10" db="EMBL/GenBank/DDBJ databases">
        <authorList>
            <person name="Varghese N."/>
            <person name="Submissions S."/>
        </authorList>
    </citation>
    <scope>NUCLEOTIDE SEQUENCE [LARGE SCALE GENOMIC DNA]</scope>
    <source>
        <strain evidence="2">DSM 3384</strain>
    </source>
</reference>
<dbReference type="InterPro" id="IPR009923">
    <property type="entry name" value="Dodecin"/>
</dbReference>
<dbReference type="InterPro" id="IPR025543">
    <property type="entry name" value="Dodecin-like"/>
</dbReference>
<dbReference type="Proteomes" id="UP000199608">
    <property type="component" value="Unassembled WGS sequence"/>
</dbReference>
<evidence type="ECO:0000313" key="2">
    <source>
        <dbReference type="Proteomes" id="UP000199608"/>
    </source>
</evidence>
<dbReference type="EMBL" id="FNLL01000003">
    <property type="protein sequence ID" value="SDT98195.1"/>
    <property type="molecule type" value="Genomic_DNA"/>
</dbReference>
<dbReference type="SUPFAM" id="SSF89807">
    <property type="entry name" value="Dodecin-like"/>
    <property type="match status" value="1"/>
</dbReference>
<organism evidence="1 2">
    <name type="scientific">Desulfobacula phenolica</name>
    <dbReference type="NCBI Taxonomy" id="90732"/>
    <lineage>
        <taxon>Bacteria</taxon>
        <taxon>Pseudomonadati</taxon>
        <taxon>Thermodesulfobacteriota</taxon>
        <taxon>Desulfobacteria</taxon>
        <taxon>Desulfobacterales</taxon>
        <taxon>Desulfobacteraceae</taxon>
        <taxon>Desulfobacula</taxon>
    </lineage>
</organism>
<protein>
    <recommendedName>
        <fullName evidence="3">Transporter</fullName>
    </recommendedName>
</protein>
<sequence>MGDNSVYKLIDLVGSSPTSWEDAATKAIEKASASLKDLRIAEVQKLDVKIEGGKPTQFRANMRLSFKYSSENKEPWIA</sequence>
<accession>A0A1H2ESY3</accession>
<keyword evidence="2" id="KW-1185">Reference proteome</keyword>
<dbReference type="RefSeq" id="WP_092231867.1">
    <property type="nucleotide sequence ID" value="NZ_FNLL01000003.1"/>
</dbReference>
<gene>
    <name evidence="1" type="ORF">SAMN04487931_103334</name>
</gene>
<evidence type="ECO:0008006" key="3">
    <source>
        <dbReference type="Google" id="ProtNLM"/>
    </source>
</evidence>
<dbReference type="PANTHER" id="PTHR39324:SF1">
    <property type="entry name" value="CALCIUM DODECIN"/>
    <property type="match status" value="1"/>
</dbReference>
<proteinExistence type="predicted"/>
<name>A0A1H2ESY3_9BACT</name>
<evidence type="ECO:0000313" key="1">
    <source>
        <dbReference type="EMBL" id="SDT98195.1"/>
    </source>
</evidence>
<dbReference type="AlphaFoldDB" id="A0A1H2ESY3"/>